<protein>
    <recommendedName>
        <fullName evidence="3">Fido domain-containing protein</fullName>
    </recommendedName>
</protein>
<accession>A0A449BEK2</accession>
<evidence type="ECO:0000313" key="2">
    <source>
        <dbReference type="Proteomes" id="UP000289841"/>
    </source>
</evidence>
<dbReference type="RefSeq" id="WP_026391115.1">
    <property type="nucleotide sequence ID" value="NZ_LR215048.1"/>
</dbReference>
<gene>
    <name evidence="1" type="ORF">NCTC10138_01246</name>
</gene>
<sequence length="349" mass="41608">MKALANINRLQVRNETLMLLLDLYESKGKTFYYDDLFSKEIDAFTNNTLEKDVTELVKILKIDLTEARIKLCSKRDFVPKNKDEQLLLNVKRIVDRIQKSYNSFELITNEAQELSKMLGKDHTSINWTKNKIDEGGLLASNKFRLTREDLEQLIVQYKKLVKEKKYELTTLITNFYVDFINMKIFDNYNELIALMLLYTMLFQTFPIFKYVSFFHYFAKYQEPWQYALNQANYNWASQFSQTDNLTEIVYKILMDSYNEIDEIAHQYEFERNLNKSDNLENTILKFKRLFSKEDLREAHPTVSDSTINRTLQRLRDERKIMPIGSGRSSKWQVLVDQEKDFSQISIFDE</sequence>
<dbReference type="Proteomes" id="UP000289841">
    <property type="component" value="Chromosome"/>
</dbReference>
<keyword evidence="2" id="KW-1185">Reference proteome</keyword>
<evidence type="ECO:0000313" key="1">
    <source>
        <dbReference type="EMBL" id="VEU80858.1"/>
    </source>
</evidence>
<dbReference type="AlphaFoldDB" id="A0A449BEK2"/>
<dbReference type="KEGG" id="aaxa:NCTC10138_01246"/>
<reference evidence="1 2" key="1">
    <citation type="submission" date="2019-01" db="EMBL/GenBank/DDBJ databases">
        <authorList>
            <consortium name="Pathogen Informatics"/>
        </authorList>
    </citation>
    <scope>NUCLEOTIDE SEQUENCE [LARGE SCALE GENOMIC DNA]</scope>
    <source>
        <strain evidence="1 2">NCTC10138</strain>
    </source>
</reference>
<dbReference type="EMBL" id="LR215048">
    <property type="protein sequence ID" value="VEU80858.1"/>
    <property type="molecule type" value="Genomic_DNA"/>
</dbReference>
<proteinExistence type="predicted"/>
<dbReference type="STRING" id="1278311.GCA_000428705_00237"/>
<organism evidence="1 2">
    <name type="scientific">Haploplasma axanthum</name>
    <name type="common">Acholeplasma axanthum</name>
    <dbReference type="NCBI Taxonomy" id="29552"/>
    <lineage>
        <taxon>Bacteria</taxon>
        <taxon>Bacillati</taxon>
        <taxon>Mycoplasmatota</taxon>
        <taxon>Mollicutes</taxon>
        <taxon>Acholeplasmatales</taxon>
        <taxon>Acholeplasmataceae</taxon>
        <taxon>Haploplasma</taxon>
    </lineage>
</organism>
<evidence type="ECO:0008006" key="3">
    <source>
        <dbReference type="Google" id="ProtNLM"/>
    </source>
</evidence>
<dbReference type="OrthoDB" id="9813719at2"/>
<name>A0A449BEK2_HAPAX</name>